<evidence type="ECO:0000256" key="2">
    <source>
        <dbReference type="ARBA" id="ARBA00022723"/>
    </source>
</evidence>
<dbReference type="OrthoDB" id="7059163at2"/>
<protein>
    <submittedName>
        <fullName evidence="7">Cysteine dioxygenase</fullName>
    </submittedName>
</protein>
<comment type="caution">
    <text evidence="7">The sequence shown here is derived from an EMBL/GenBank/DDBJ whole genome shotgun (WGS) entry which is preliminary data.</text>
</comment>
<evidence type="ECO:0000256" key="6">
    <source>
        <dbReference type="PIRSR" id="PIRSR610300-51"/>
    </source>
</evidence>
<name>A0A430JH50_9BACL</name>
<organism evidence="7 8">
    <name type="scientific">Paenibacillus whitsoniae</name>
    <dbReference type="NCBI Taxonomy" id="2496558"/>
    <lineage>
        <taxon>Bacteria</taxon>
        <taxon>Bacillati</taxon>
        <taxon>Bacillota</taxon>
        <taxon>Bacilli</taxon>
        <taxon>Bacillales</taxon>
        <taxon>Paenibacillaceae</taxon>
        <taxon>Paenibacillus</taxon>
    </lineage>
</organism>
<keyword evidence="5 6" id="KW-0408">Iron</keyword>
<dbReference type="PANTHER" id="PTHR12918">
    <property type="entry name" value="CYSTEINE DIOXYGENASE"/>
    <property type="match status" value="1"/>
</dbReference>
<proteinExistence type="inferred from homology"/>
<keyword evidence="8" id="KW-1185">Reference proteome</keyword>
<feature type="binding site" evidence="6">
    <location>
        <position position="126"/>
    </location>
    <ligand>
        <name>Fe cation</name>
        <dbReference type="ChEBI" id="CHEBI:24875"/>
        <note>catalytic</note>
    </ligand>
</feature>
<dbReference type="EMBL" id="RXHU01000018">
    <property type="protein sequence ID" value="RTE10391.1"/>
    <property type="molecule type" value="Genomic_DNA"/>
</dbReference>
<keyword evidence="4" id="KW-0560">Oxidoreductase</keyword>
<dbReference type="GO" id="GO:0016702">
    <property type="term" value="F:oxidoreductase activity, acting on single donors with incorporation of molecular oxygen, incorporation of two atoms of oxygen"/>
    <property type="evidence" value="ECO:0007669"/>
    <property type="project" value="InterPro"/>
</dbReference>
<sequence length="163" mass="18060">MTLLRAIEQTFCSLKSPTQEELKQALQAIEHQLSAASDYKTEPTQFPYGRNVIYQTPELEVIVIHIPSASATAIHNHGTSVGAAYVAAGTIINSKFQLDAYGYPTLESDDVLQEGDYFIAPRGQIHQMTNPFHTSAVSLHVYSPPLSSVTRYLPYTEVLDYVI</sequence>
<dbReference type="SUPFAM" id="SSF51182">
    <property type="entry name" value="RmlC-like cupins"/>
    <property type="match status" value="1"/>
</dbReference>
<reference evidence="7 8" key="1">
    <citation type="submission" date="2018-12" db="EMBL/GenBank/DDBJ databases">
        <title>Bacillus ochoae sp. nov., Paenibacillus whitsoniae sp. nov., Paenibacillus spiritus sp. nov. Isolated from the Mars Exploration Rover during spacecraft assembly.</title>
        <authorList>
            <person name="Seuylemezian A."/>
            <person name="Vaishampayan P."/>
        </authorList>
    </citation>
    <scope>NUCLEOTIDE SEQUENCE [LARGE SCALE GENOMIC DNA]</scope>
    <source>
        <strain evidence="7 8">MER 54</strain>
    </source>
</reference>
<evidence type="ECO:0000256" key="4">
    <source>
        <dbReference type="ARBA" id="ARBA00023002"/>
    </source>
</evidence>
<evidence type="ECO:0000256" key="1">
    <source>
        <dbReference type="ARBA" id="ARBA00006622"/>
    </source>
</evidence>
<dbReference type="Pfam" id="PF05995">
    <property type="entry name" value="CDO_I"/>
    <property type="match status" value="1"/>
</dbReference>
<dbReference type="InterPro" id="IPR010300">
    <property type="entry name" value="CDO_1"/>
</dbReference>
<evidence type="ECO:0000313" key="8">
    <source>
        <dbReference type="Proteomes" id="UP000276128"/>
    </source>
</evidence>
<dbReference type="PANTHER" id="PTHR12918:SF1">
    <property type="entry name" value="CYSTEINE DIOXYGENASE TYPE 1"/>
    <property type="match status" value="1"/>
</dbReference>
<keyword evidence="2 6" id="KW-0479">Metal-binding</keyword>
<evidence type="ECO:0000256" key="5">
    <source>
        <dbReference type="ARBA" id="ARBA00023004"/>
    </source>
</evidence>
<comment type="similarity">
    <text evidence="1">Belongs to the cysteine dioxygenase family.</text>
</comment>
<dbReference type="InterPro" id="IPR014710">
    <property type="entry name" value="RmlC-like_jellyroll"/>
</dbReference>
<evidence type="ECO:0000313" key="7">
    <source>
        <dbReference type="EMBL" id="RTE10391.1"/>
    </source>
</evidence>
<feature type="binding site" evidence="6">
    <location>
        <position position="77"/>
    </location>
    <ligand>
        <name>Fe cation</name>
        <dbReference type="ChEBI" id="CHEBI:24875"/>
        <note>catalytic</note>
    </ligand>
</feature>
<dbReference type="RefSeq" id="WP_126140473.1">
    <property type="nucleotide sequence ID" value="NZ_RXHU01000018.1"/>
</dbReference>
<gene>
    <name evidence="7" type="ORF">EJQ19_06900</name>
</gene>
<dbReference type="AlphaFoldDB" id="A0A430JH50"/>
<keyword evidence="3 7" id="KW-0223">Dioxygenase</keyword>
<dbReference type="GO" id="GO:0008198">
    <property type="term" value="F:ferrous iron binding"/>
    <property type="evidence" value="ECO:0007669"/>
    <property type="project" value="TreeGrafter"/>
</dbReference>
<dbReference type="Gene3D" id="2.60.120.10">
    <property type="entry name" value="Jelly Rolls"/>
    <property type="match status" value="1"/>
</dbReference>
<feature type="binding site" evidence="6">
    <location>
        <position position="75"/>
    </location>
    <ligand>
        <name>Fe cation</name>
        <dbReference type="ChEBI" id="CHEBI:24875"/>
        <note>catalytic</note>
    </ligand>
</feature>
<dbReference type="CDD" id="cd10548">
    <property type="entry name" value="cupin_CDO"/>
    <property type="match status" value="1"/>
</dbReference>
<dbReference type="Proteomes" id="UP000276128">
    <property type="component" value="Unassembled WGS sequence"/>
</dbReference>
<dbReference type="InterPro" id="IPR011051">
    <property type="entry name" value="RmlC_Cupin_sf"/>
</dbReference>
<evidence type="ECO:0000256" key="3">
    <source>
        <dbReference type="ARBA" id="ARBA00022964"/>
    </source>
</evidence>
<accession>A0A430JH50</accession>